<keyword evidence="4" id="KW-0804">Transcription</keyword>
<organism evidence="7 8">
    <name type="scientific">Sulfobacillus benefaciens</name>
    <dbReference type="NCBI Taxonomy" id="453960"/>
    <lineage>
        <taxon>Bacteria</taxon>
        <taxon>Bacillati</taxon>
        <taxon>Bacillota</taxon>
        <taxon>Clostridia</taxon>
        <taxon>Eubacteriales</taxon>
        <taxon>Clostridiales Family XVII. Incertae Sedis</taxon>
        <taxon>Sulfobacillus</taxon>
    </lineage>
</organism>
<gene>
    <name evidence="7" type="ORF">C7B46_06845</name>
</gene>
<accession>A0A2T2XI09</accession>
<evidence type="ECO:0000256" key="5">
    <source>
        <dbReference type="PROSITE-ProRule" id="PRU00335"/>
    </source>
</evidence>
<keyword evidence="2" id="KW-0805">Transcription regulation</keyword>
<evidence type="ECO:0000256" key="1">
    <source>
        <dbReference type="ARBA" id="ARBA00022491"/>
    </source>
</evidence>
<dbReference type="PANTHER" id="PTHR30055:SF175">
    <property type="entry name" value="HTH-TYPE TRANSCRIPTIONAL REPRESSOR KSTR2"/>
    <property type="match status" value="1"/>
</dbReference>
<dbReference type="Gene3D" id="1.10.357.10">
    <property type="entry name" value="Tetracycline Repressor, domain 2"/>
    <property type="match status" value="1"/>
</dbReference>
<evidence type="ECO:0000259" key="6">
    <source>
        <dbReference type="PROSITE" id="PS50977"/>
    </source>
</evidence>
<dbReference type="Pfam" id="PF00440">
    <property type="entry name" value="TetR_N"/>
    <property type="match status" value="1"/>
</dbReference>
<evidence type="ECO:0000256" key="4">
    <source>
        <dbReference type="ARBA" id="ARBA00023163"/>
    </source>
</evidence>
<dbReference type="PROSITE" id="PS50977">
    <property type="entry name" value="HTH_TETR_2"/>
    <property type="match status" value="1"/>
</dbReference>
<dbReference type="GO" id="GO:0000976">
    <property type="term" value="F:transcription cis-regulatory region binding"/>
    <property type="evidence" value="ECO:0007669"/>
    <property type="project" value="TreeGrafter"/>
</dbReference>
<sequence>MEDLSKNLSETAILEVGARLLAQHGYHRVTLEMLANQFGVTRQAIYYYYRSKEQLLEAIYESAMIGLLHDWDVILTEDKLPLVKFTEALRAFIRRVLGQPTAVLVLNTLERELDEPFYQMQRKRWHEYLLKLRILYNAACDQGQVLPIDPHIAVYSLIGAVLSLPQWYRPSGNLTPEDIEHQIMGLLERGYVRFA</sequence>
<feature type="domain" description="HTH tetR-type" evidence="6">
    <location>
        <begin position="7"/>
        <end position="67"/>
    </location>
</feature>
<dbReference type="Pfam" id="PF17932">
    <property type="entry name" value="TetR_C_24"/>
    <property type="match status" value="1"/>
</dbReference>
<dbReference type="InterPro" id="IPR009057">
    <property type="entry name" value="Homeodomain-like_sf"/>
</dbReference>
<dbReference type="AlphaFoldDB" id="A0A2T2XI09"/>
<proteinExistence type="predicted"/>
<keyword evidence="3 5" id="KW-0238">DNA-binding</keyword>
<dbReference type="SUPFAM" id="SSF48498">
    <property type="entry name" value="Tetracyclin repressor-like, C-terminal domain"/>
    <property type="match status" value="1"/>
</dbReference>
<dbReference type="GO" id="GO:0003700">
    <property type="term" value="F:DNA-binding transcription factor activity"/>
    <property type="evidence" value="ECO:0007669"/>
    <property type="project" value="TreeGrafter"/>
</dbReference>
<name>A0A2T2XI09_9FIRM</name>
<dbReference type="PRINTS" id="PR00455">
    <property type="entry name" value="HTHTETR"/>
</dbReference>
<evidence type="ECO:0000313" key="7">
    <source>
        <dbReference type="EMBL" id="PSR34110.1"/>
    </source>
</evidence>
<reference evidence="7 8" key="1">
    <citation type="journal article" date="2014" name="BMC Genomics">
        <title>Comparison of environmental and isolate Sulfobacillus genomes reveals diverse carbon, sulfur, nitrogen, and hydrogen metabolisms.</title>
        <authorList>
            <person name="Justice N.B."/>
            <person name="Norman A."/>
            <person name="Brown C.T."/>
            <person name="Singh A."/>
            <person name="Thomas B.C."/>
            <person name="Banfield J.F."/>
        </authorList>
    </citation>
    <scope>NUCLEOTIDE SEQUENCE [LARGE SCALE GENOMIC DNA]</scope>
    <source>
        <strain evidence="7">AMDSBA4</strain>
    </source>
</reference>
<dbReference type="Gene3D" id="1.10.10.60">
    <property type="entry name" value="Homeodomain-like"/>
    <property type="match status" value="1"/>
</dbReference>
<comment type="caution">
    <text evidence="7">The sequence shown here is derived from an EMBL/GenBank/DDBJ whole genome shotgun (WGS) entry which is preliminary data.</text>
</comment>
<dbReference type="InterPro" id="IPR001647">
    <property type="entry name" value="HTH_TetR"/>
</dbReference>
<feature type="DNA-binding region" description="H-T-H motif" evidence="5">
    <location>
        <begin position="30"/>
        <end position="49"/>
    </location>
</feature>
<protein>
    <recommendedName>
        <fullName evidence="6">HTH tetR-type domain-containing protein</fullName>
    </recommendedName>
</protein>
<evidence type="ECO:0000256" key="3">
    <source>
        <dbReference type="ARBA" id="ARBA00023125"/>
    </source>
</evidence>
<keyword evidence="1" id="KW-0678">Repressor</keyword>
<evidence type="ECO:0000313" key="8">
    <source>
        <dbReference type="Proteomes" id="UP000242972"/>
    </source>
</evidence>
<dbReference type="Proteomes" id="UP000242972">
    <property type="component" value="Unassembled WGS sequence"/>
</dbReference>
<dbReference type="SUPFAM" id="SSF46689">
    <property type="entry name" value="Homeodomain-like"/>
    <property type="match status" value="1"/>
</dbReference>
<dbReference type="PANTHER" id="PTHR30055">
    <property type="entry name" value="HTH-TYPE TRANSCRIPTIONAL REGULATOR RUTR"/>
    <property type="match status" value="1"/>
</dbReference>
<dbReference type="InterPro" id="IPR041490">
    <property type="entry name" value="KstR2_TetR_C"/>
</dbReference>
<dbReference type="EMBL" id="PXYW01000012">
    <property type="protein sequence ID" value="PSR34110.1"/>
    <property type="molecule type" value="Genomic_DNA"/>
</dbReference>
<evidence type="ECO:0000256" key="2">
    <source>
        <dbReference type="ARBA" id="ARBA00023015"/>
    </source>
</evidence>
<dbReference type="InterPro" id="IPR036271">
    <property type="entry name" value="Tet_transcr_reg_TetR-rel_C_sf"/>
</dbReference>
<dbReference type="InterPro" id="IPR050109">
    <property type="entry name" value="HTH-type_TetR-like_transc_reg"/>
</dbReference>